<evidence type="ECO:0000313" key="1">
    <source>
        <dbReference type="EMBL" id="RGY67358.1"/>
    </source>
</evidence>
<gene>
    <name evidence="1" type="ORF">DXA27_16170</name>
</gene>
<dbReference type="EMBL" id="QSDG01000015">
    <property type="protein sequence ID" value="RGY67358.1"/>
    <property type="molecule type" value="Genomic_DNA"/>
</dbReference>
<accession>A0A081UCA2</accession>
<dbReference type="Proteomes" id="UP000284614">
    <property type="component" value="Unassembled WGS sequence"/>
</dbReference>
<organism evidence="1 2">
    <name type="scientific">Bacteroides fragilis</name>
    <dbReference type="NCBI Taxonomy" id="817"/>
    <lineage>
        <taxon>Bacteria</taxon>
        <taxon>Pseudomonadati</taxon>
        <taxon>Bacteroidota</taxon>
        <taxon>Bacteroidia</taxon>
        <taxon>Bacteroidales</taxon>
        <taxon>Bacteroidaceae</taxon>
        <taxon>Bacteroides</taxon>
    </lineage>
</organism>
<dbReference type="RefSeq" id="WP_022012131.1">
    <property type="nucleotide sequence ID" value="NZ_CP037440.1"/>
</dbReference>
<proteinExistence type="predicted"/>
<comment type="caution">
    <text evidence="1">The sequence shown here is derived from an EMBL/GenBank/DDBJ whole genome shotgun (WGS) entry which is preliminary data.</text>
</comment>
<dbReference type="AlphaFoldDB" id="A0A081UCA2"/>
<name>A0A081UCA2_BACFG</name>
<protein>
    <submittedName>
        <fullName evidence="1">Uncharacterized protein</fullName>
    </submittedName>
</protein>
<evidence type="ECO:0000313" key="2">
    <source>
        <dbReference type="Proteomes" id="UP000284614"/>
    </source>
</evidence>
<reference evidence="1 2" key="1">
    <citation type="submission" date="2018-08" db="EMBL/GenBank/DDBJ databases">
        <title>A genome reference for cultivated species of the human gut microbiota.</title>
        <authorList>
            <person name="Zou Y."/>
            <person name="Xue W."/>
            <person name="Luo G."/>
        </authorList>
    </citation>
    <scope>NUCLEOTIDE SEQUENCE [LARGE SCALE GENOMIC DNA]</scope>
    <source>
        <strain evidence="1 2">OF01-1</strain>
    </source>
</reference>
<sequence>MKKEEINYERWLGQLKKTPPILENPEALTEDIMRAVKAASFRSPAKRRPNLVAWCSGIAATLLLAIWIAETMSVDSFPSSEVIIIPEPYQSNTFTDSREHRGLTIGEKQELFFTASRNRKREMLKRERLYTQYKQIMKSE</sequence>